<reference evidence="4" key="1">
    <citation type="journal article" date="2019" name="Int. J. Syst. Evol. Microbiol.">
        <title>The Global Catalogue of Microorganisms (GCM) 10K type strain sequencing project: providing services to taxonomists for standard genome sequencing and annotation.</title>
        <authorList>
            <consortium name="The Broad Institute Genomics Platform"/>
            <consortium name="The Broad Institute Genome Sequencing Center for Infectious Disease"/>
            <person name="Wu L."/>
            <person name="Ma J."/>
        </authorList>
    </citation>
    <scope>NUCLEOTIDE SEQUENCE [LARGE SCALE GENOMIC DNA]</scope>
    <source>
        <strain evidence="4">PCU 280</strain>
    </source>
</reference>
<dbReference type="Pfam" id="PF12671">
    <property type="entry name" value="Amidase_6"/>
    <property type="match status" value="1"/>
</dbReference>
<evidence type="ECO:0000259" key="2">
    <source>
        <dbReference type="Pfam" id="PF12671"/>
    </source>
</evidence>
<dbReference type="Proteomes" id="UP001596233">
    <property type="component" value="Unassembled WGS sequence"/>
</dbReference>
<evidence type="ECO:0000256" key="1">
    <source>
        <dbReference type="SAM" id="MobiDB-lite"/>
    </source>
</evidence>
<proteinExistence type="predicted"/>
<accession>A0ABW1V2U7</accession>
<dbReference type="PANTHER" id="PTHR40032">
    <property type="entry name" value="EXPORTED PROTEIN-RELATED"/>
    <property type="match status" value="1"/>
</dbReference>
<sequence length="413" mass="48560">MSRSTANMKRRRKKTRSKQQAVIHAAHRSAMITGQNKTVQATTFVPSMEQQPTRSAIKASLPPLTSSPAKREKINDWKPVFQQYITRCNQAETEQHSHRVSEFTLDQLHNQRLNERLARSRERDLYRGAHVAGSETKAEILSVNELEQEVVLNAKLYIKRKIAQDDQYYFEERIDQERIWLAKEENGWKITRVEPNTPERKPRYASTTVDWGSFSEVEEEDEPIISKPYLNPDLISHFRNTSNMTRYRREQAVAYADAWWNKPNSQYEEFEANCTNYVSQCLFAGEAPMLYTNRRDSGWWYKGRQQKGKEWWSYSWAVSRSLTAFLSRARSKGLRAVEVERADQLELGDVIVYDWNGNNTFQHSTIVTAFDSKGQPLVNANTVASRHRYWDYQDSYAWTPSTRYRFFHIHDYL</sequence>
<dbReference type="EMBL" id="JBHSTE010000003">
    <property type="protein sequence ID" value="MFC6332803.1"/>
    <property type="molecule type" value="Genomic_DNA"/>
</dbReference>
<protein>
    <submittedName>
        <fullName evidence="3">Amidase domain-containing protein</fullName>
    </submittedName>
</protein>
<dbReference type="PANTHER" id="PTHR40032:SF1">
    <property type="entry name" value="EXPORTED PROTEIN"/>
    <property type="match status" value="1"/>
</dbReference>
<dbReference type="RefSeq" id="WP_379233618.1">
    <property type="nucleotide sequence ID" value="NZ_JBHSTE010000003.1"/>
</dbReference>
<feature type="region of interest" description="Disordered" evidence="1">
    <location>
        <begin position="48"/>
        <end position="70"/>
    </location>
</feature>
<comment type="caution">
    <text evidence="3">The sequence shown here is derived from an EMBL/GenBank/DDBJ whole genome shotgun (WGS) entry which is preliminary data.</text>
</comment>
<dbReference type="InterPro" id="IPR024301">
    <property type="entry name" value="Amidase_6"/>
</dbReference>
<organism evidence="3 4">
    <name type="scientific">Paenibacillus septentrionalis</name>
    <dbReference type="NCBI Taxonomy" id="429342"/>
    <lineage>
        <taxon>Bacteria</taxon>
        <taxon>Bacillati</taxon>
        <taxon>Bacillota</taxon>
        <taxon>Bacilli</taxon>
        <taxon>Bacillales</taxon>
        <taxon>Paenibacillaceae</taxon>
        <taxon>Paenibacillus</taxon>
    </lineage>
</organism>
<gene>
    <name evidence="3" type="ORF">ACFP56_09235</name>
</gene>
<evidence type="ECO:0000313" key="4">
    <source>
        <dbReference type="Proteomes" id="UP001596233"/>
    </source>
</evidence>
<feature type="domain" description="Putative amidase" evidence="2">
    <location>
        <begin position="246"/>
        <end position="402"/>
    </location>
</feature>
<name>A0ABW1V2U7_9BACL</name>
<evidence type="ECO:0000313" key="3">
    <source>
        <dbReference type="EMBL" id="MFC6332803.1"/>
    </source>
</evidence>
<keyword evidence="4" id="KW-1185">Reference proteome</keyword>